<evidence type="ECO:0000256" key="1">
    <source>
        <dbReference type="ARBA" id="ARBA00023186"/>
    </source>
</evidence>
<sequence>MATTIAVDLVGGRHVARLRQGLLRPQVVATGAERCRIGLLATTALLLGGDVVELEVRVGAGARLDLFDVAGTVAYHGRGEPSAWHVRVALAEGAGLTYAGEPFVVADGADVTRTLDVDLAPGAAAALRDTVVLGRSGQRGGRLRSVTSVRRNGRPVLLEDQRLDPDGLRDAPGMLGAQRVLDTVTWLGAAQAEPTTATTYALLDGAGTLARWLGVSLAASPLHRVDVARAGLQPVLGTDHPTAVDAHAP</sequence>
<dbReference type="EMBL" id="BAAAYR010000001">
    <property type="protein sequence ID" value="GAA3562351.1"/>
    <property type="molecule type" value="Genomic_DNA"/>
</dbReference>
<comment type="similarity">
    <text evidence="2">Belongs to the UreD family.</text>
</comment>
<evidence type="ECO:0000256" key="2">
    <source>
        <dbReference type="HAMAP-Rule" id="MF_01384"/>
    </source>
</evidence>
<dbReference type="Proteomes" id="UP001500767">
    <property type="component" value="Unassembled WGS sequence"/>
</dbReference>
<organism evidence="3 4">
    <name type="scientific">Microlunatus spumicola</name>
    <dbReference type="NCBI Taxonomy" id="81499"/>
    <lineage>
        <taxon>Bacteria</taxon>
        <taxon>Bacillati</taxon>
        <taxon>Actinomycetota</taxon>
        <taxon>Actinomycetes</taxon>
        <taxon>Propionibacteriales</taxon>
        <taxon>Propionibacteriaceae</taxon>
        <taxon>Microlunatus</taxon>
    </lineage>
</organism>
<protein>
    <recommendedName>
        <fullName evidence="2">Urease accessory protein UreD</fullName>
    </recommendedName>
</protein>
<accession>A0ABP6X6N6</accession>
<name>A0ABP6X6N6_9ACTN</name>
<keyword evidence="4" id="KW-1185">Reference proteome</keyword>
<proteinExistence type="inferred from homology"/>
<dbReference type="RefSeq" id="WP_204911345.1">
    <property type="nucleotide sequence ID" value="NZ_BAAAYR010000001.1"/>
</dbReference>
<keyword evidence="2" id="KW-0996">Nickel insertion</keyword>
<reference evidence="4" key="1">
    <citation type="journal article" date="2019" name="Int. J. Syst. Evol. Microbiol.">
        <title>The Global Catalogue of Microorganisms (GCM) 10K type strain sequencing project: providing services to taxonomists for standard genome sequencing and annotation.</title>
        <authorList>
            <consortium name="The Broad Institute Genomics Platform"/>
            <consortium name="The Broad Institute Genome Sequencing Center for Infectious Disease"/>
            <person name="Wu L."/>
            <person name="Ma J."/>
        </authorList>
    </citation>
    <scope>NUCLEOTIDE SEQUENCE [LARGE SCALE GENOMIC DNA]</scope>
    <source>
        <strain evidence="4">JCM 16540</strain>
    </source>
</reference>
<evidence type="ECO:0000313" key="4">
    <source>
        <dbReference type="Proteomes" id="UP001500767"/>
    </source>
</evidence>
<dbReference type="HAMAP" id="MF_01384">
    <property type="entry name" value="UreD"/>
    <property type="match status" value="1"/>
</dbReference>
<gene>
    <name evidence="2" type="primary">ureD</name>
    <name evidence="3" type="ORF">GCM10022197_17450</name>
</gene>
<evidence type="ECO:0000313" key="3">
    <source>
        <dbReference type="EMBL" id="GAA3562351.1"/>
    </source>
</evidence>
<keyword evidence="2" id="KW-0963">Cytoplasm</keyword>
<comment type="function">
    <text evidence="2">Required for maturation of urease via the functional incorporation of the urease nickel metallocenter.</text>
</comment>
<dbReference type="Pfam" id="PF01774">
    <property type="entry name" value="UreD"/>
    <property type="match status" value="1"/>
</dbReference>
<dbReference type="InterPro" id="IPR002669">
    <property type="entry name" value="UreD"/>
</dbReference>
<comment type="subcellular location">
    <subcellularLocation>
        <location evidence="2">Cytoplasm</location>
    </subcellularLocation>
</comment>
<comment type="subunit">
    <text evidence="2">UreD, UreF and UreG form a complex that acts as a GTP-hydrolysis-dependent molecular chaperone, activating the urease apoprotein by helping to assemble the nickel containing metallocenter of UreC. The UreE protein probably delivers the nickel.</text>
</comment>
<keyword evidence="1 2" id="KW-0143">Chaperone</keyword>
<comment type="caution">
    <text evidence="3">The sequence shown here is derived from an EMBL/GenBank/DDBJ whole genome shotgun (WGS) entry which is preliminary data.</text>
</comment>